<reference evidence="5 6" key="1">
    <citation type="submission" date="2015-11" db="EMBL/GenBank/DDBJ databases">
        <title>Exploring the genomic traits of fungus-feeding bacterial genus Collimonas.</title>
        <authorList>
            <person name="Song C."/>
            <person name="Schmidt R."/>
            <person name="de Jager V."/>
            <person name="Krzyzanowska D."/>
            <person name="Jongedijk E."/>
            <person name="Cankar K."/>
            <person name="Beekwilder J."/>
            <person name="van Veen A."/>
            <person name="de Boer W."/>
            <person name="van Veen J.A."/>
            <person name="Garbeva P."/>
        </authorList>
    </citation>
    <scope>NUCLEOTIDE SEQUENCE [LARGE SCALE GENOMIC DNA]</scope>
    <source>
        <strain evidence="5 6">Ter282</strain>
    </source>
</reference>
<evidence type="ECO:0000256" key="1">
    <source>
        <dbReference type="ARBA" id="ARBA00022723"/>
    </source>
</evidence>
<feature type="domain" description="PilY1 beta-propeller" evidence="4">
    <location>
        <begin position="868"/>
        <end position="1210"/>
    </location>
</feature>
<evidence type="ECO:0000313" key="6">
    <source>
        <dbReference type="Proteomes" id="UP000071778"/>
    </source>
</evidence>
<feature type="region of interest" description="Disordered" evidence="3">
    <location>
        <begin position="177"/>
        <end position="196"/>
    </location>
</feature>
<evidence type="ECO:0000256" key="3">
    <source>
        <dbReference type="SAM" id="MobiDB-lite"/>
    </source>
</evidence>
<keyword evidence="1" id="KW-0479">Metal-binding</keyword>
<accession>A0A127QML4</accession>
<dbReference type="GO" id="GO:0046872">
    <property type="term" value="F:metal ion binding"/>
    <property type="evidence" value="ECO:0007669"/>
    <property type="project" value="UniProtKB-KW"/>
</dbReference>
<keyword evidence="6" id="KW-1185">Reference proteome</keyword>
<proteinExistence type="predicted"/>
<evidence type="ECO:0000313" key="5">
    <source>
        <dbReference type="EMBL" id="AMP11301.1"/>
    </source>
</evidence>
<keyword evidence="2" id="KW-0106">Calcium</keyword>
<organism evidence="5 6">
    <name type="scientific">Collimonas arenae</name>
    <dbReference type="NCBI Taxonomy" id="279058"/>
    <lineage>
        <taxon>Bacteria</taxon>
        <taxon>Pseudomonadati</taxon>
        <taxon>Pseudomonadota</taxon>
        <taxon>Betaproteobacteria</taxon>
        <taxon>Burkholderiales</taxon>
        <taxon>Oxalobacteraceae</taxon>
        <taxon>Collimonas</taxon>
    </lineage>
</organism>
<sequence>MSQKMQKHHWSFNMATISFLRRTAGFFRLIAAFCMTLLSFSSYADVTLFDQPIFTSTVVPGNLMLPLSVEYPTALSQAYPYTSNPYTPTTTYLGYFDGGKCYTYVANTTTPASSYFQPYGNATSHACTSTSTNPLWSGNWLNWAAMQTIDSFRWALTGGYRSVDTATSTILEKAYASGQGGNGETPNKTIPSSTGTATDVTGATPFTWSTVTSRIWGVGNQIWVSGISSSSLDSASTIVNYTGQYGTLSSTPVQTCVATRTKTTNNFGTPTCTSTTTTAYNASPIKTTQGPTCTLTNKSLTQTCVTISPTNVTGTADPTQVYALNVRVQVCNSSVGVESNCVAYGSNYKPQGLMQQYAMKIRFGAFGYLYDNSIQRDGGVLRANIKYIGPQQPVPGSPNITNPLAEWSATDGTFVVNPNPLDASASGVSNSGVMNYLNKFGEAAQNYKTYDPVSELYYAAIRYYKHLGDVSTYSSIPSGSSAMLDGFPVITGSSTDQSKVSGWVDPIIYSCQKNFILGIGDVNTHADANLPGSTIGNTTYETATRPTDTTVDVTKATNMVGTLEGLGTAATKTAPFVPLGQMYLGDSATYFIAGLAYDSHVNDIRPNDFKNAKGVKTGIQTISTYWLDVQEYQTYKNNNQFYLATKYGGFTVPKNFAPYASTNALNTLTISGTPATTTALTDAMWHTTTDTVGSNKRPDNYFSAGQADKMVSGLQSAFSNIANAITASGSAFSSTSPNIPSGSLSYATQYSDNWTGDVIASTVTYDANGNPTYGTPPVWDARNVLQTQTSRQIVTCCTTAGAGLPFQDANLKDATQLNARTNYASFANVSGVGATSQSAVNYLAYLRGNQSLEVSKTGGIYRTRSFLLGDIVDSKVNPVAAPASPFSDSTNIGYAAFKSKYKSRSTVVYVGANDGMMHAFDGSSSTTTGGSELFAYVPSFVYGTTATAPTSGLASLGRLDFTHHYLVDGTPQVFDIDTQYTSSATGTLTASTATTATWKSILIGGLGKGGQGYYAIDVTDPTAWTSETNVASKVLWEFTTTHMGYSYGDPVVVKTKKYGWVAILTSGYNNDDGVGYFFIVNPANGALLETVSTGAGSTTSPAGLAHASAYVPDFTDGTADSVYAGDLLGNVWRLDLTPSSGTYAAPTQIATLTDKSGTAQPITTPPLIEVQPNAYKRYVLIGTGRLLSFTDVPSTQTQTFYAIVDGTSGSGAFYTSSTLPKGITFPVTRSNMIANTDDTQAITPDTAKPMGWYLDLSAGELVNIPPAANSGIVTFAANLPGGDVCSGSGSNEIYVLNFGSGQSVATDSSGNVITSNTSLTGLITDVEIINVGGKLRVQAGNSSGQVSNVPGALGGANTLKRLNWREIPTSD</sequence>
<dbReference type="EMBL" id="CP013235">
    <property type="protein sequence ID" value="AMP11301.1"/>
    <property type="molecule type" value="Genomic_DNA"/>
</dbReference>
<dbReference type="InterPro" id="IPR008707">
    <property type="entry name" value="B-propeller_PilY1"/>
</dbReference>
<dbReference type="Pfam" id="PF05567">
    <property type="entry name" value="T4P_PilY1"/>
    <property type="match status" value="1"/>
</dbReference>
<evidence type="ECO:0000259" key="4">
    <source>
        <dbReference type="Pfam" id="PF05567"/>
    </source>
</evidence>
<feature type="compositionally biased region" description="Polar residues" evidence="3">
    <location>
        <begin position="184"/>
        <end position="196"/>
    </location>
</feature>
<dbReference type="PATRIC" id="fig|279058.18.peg.3557"/>
<protein>
    <submittedName>
        <fullName evidence="5">Neisseria PilC beta-propeller domain protein</fullName>
    </submittedName>
</protein>
<gene>
    <name evidence="5" type="ORF">CAter282_3618</name>
</gene>
<name>A0A127QML4_9BURK</name>
<dbReference type="Proteomes" id="UP000071778">
    <property type="component" value="Chromosome"/>
</dbReference>
<evidence type="ECO:0000256" key="2">
    <source>
        <dbReference type="ARBA" id="ARBA00022837"/>
    </source>
</evidence>